<protein>
    <submittedName>
        <fullName evidence="1">Uncharacterized protein</fullName>
    </submittedName>
</protein>
<evidence type="ECO:0000313" key="1">
    <source>
        <dbReference type="EMBL" id="JAH07220.1"/>
    </source>
</evidence>
<sequence length="10" mass="970">MAPVPKTGGL</sequence>
<organism evidence="1">
    <name type="scientific">Anguilla anguilla</name>
    <name type="common">European freshwater eel</name>
    <name type="synonym">Muraena anguilla</name>
    <dbReference type="NCBI Taxonomy" id="7936"/>
    <lineage>
        <taxon>Eukaryota</taxon>
        <taxon>Metazoa</taxon>
        <taxon>Chordata</taxon>
        <taxon>Craniata</taxon>
        <taxon>Vertebrata</taxon>
        <taxon>Euteleostomi</taxon>
        <taxon>Actinopterygii</taxon>
        <taxon>Neopterygii</taxon>
        <taxon>Teleostei</taxon>
        <taxon>Anguilliformes</taxon>
        <taxon>Anguillidae</taxon>
        <taxon>Anguilla</taxon>
    </lineage>
</organism>
<reference evidence="1" key="2">
    <citation type="journal article" date="2015" name="Fish Shellfish Immunol.">
        <title>Early steps in the European eel (Anguilla anguilla)-Vibrio vulnificus interaction in the gills: Role of the RtxA13 toxin.</title>
        <authorList>
            <person name="Callol A."/>
            <person name="Pajuelo D."/>
            <person name="Ebbesson L."/>
            <person name="Teles M."/>
            <person name="MacKenzie S."/>
            <person name="Amaro C."/>
        </authorList>
    </citation>
    <scope>NUCLEOTIDE SEQUENCE</scope>
</reference>
<accession>A0A0E9PSY9</accession>
<name>A0A0E9PSY9_ANGAN</name>
<reference evidence="1" key="1">
    <citation type="submission" date="2014-11" db="EMBL/GenBank/DDBJ databases">
        <authorList>
            <person name="Amaro Gonzalez C."/>
        </authorList>
    </citation>
    <scope>NUCLEOTIDE SEQUENCE</scope>
</reference>
<dbReference type="EMBL" id="GBXM01101357">
    <property type="protein sequence ID" value="JAH07220.1"/>
    <property type="molecule type" value="Transcribed_RNA"/>
</dbReference>
<proteinExistence type="predicted"/>